<dbReference type="PANTHER" id="PTHR10622">
    <property type="entry name" value="HET DOMAIN-CONTAINING PROTEIN"/>
    <property type="match status" value="1"/>
</dbReference>
<evidence type="ECO:0000313" key="4">
    <source>
        <dbReference type="Proteomes" id="UP000054317"/>
    </source>
</evidence>
<proteinExistence type="predicted"/>
<dbReference type="InterPro" id="IPR058525">
    <property type="entry name" value="DUF8212"/>
</dbReference>
<dbReference type="EMBL" id="JH711797">
    <property type="protein sequence ID" value="EIW51969.1"/>
    <property type="molecule type" value="Genomic_DNA"/>
</dbReference>
<dbReference type="Pfam" id="PF06985">
    <property type="entry name" value="HET"/>
    <property type="match status" value="1"/>
</dbReference>
<accession>R7SAH7</accession>
<dbReference type="KEGG" id="tvs:TRAVEDRAFT_175665"/>
<dbReference type="InterPro" id="IPR010730">
    <property type="entry name" value="HET"/>
</dbReference>
<dbReference type="PANTHER" id="PTHR10622:SF10">
    <property type="entry name" value="HET DOMAIN-CONTAINING PROTEIN"/>
    <property type="match status" value="1"/>
</dbReference>
<name>R7SAH7_TRAVS</name>
<dbReference type="Proteomes" id="UP000054317">
    <property type="component" value="Unassembled WGS sequence"/>
</dbReference>
<dbReference type="OrthoDB" id="2739695at2759"/>
<dbReference type="Pfam" id="PF26640">
    <property type="entry name" value="DUF8212"/>
    <property type="match status" value="1"/>
</dbReference>
<dbReference type="RefSeq" id="XP_008045081.1">
    <property type="nucleotide sequence ID" value="XM_008046890.1"/>
</dbReference>
<dbReference type="AlphaFoldDB" id="R7SAH7"/>
<reference evidence="4" key="1">
    <citation type="journal article" date="2012" name="Science">
        <title>The Paleozoic origin of enzymatic lignin decomposition reconstructed from 31 fungal genomes.</title>
        <authorList>
            <person name="Floudas D."/>
            <person name="Binder M."/>
            <person name="Riley R."/>
            <person name="Barry K."/>
            <person name="Blanchette R.A."/>
            <person name="Henrissat B."/>
            <person name="Martinez A.T."/>
            <person name="Otillar R."/>
            <person name="Spatafora J.W."/>
            <person name="Yadav J.S."/>
            <person name="Aerts A."/>
            <person name="Benoit I."/>
            <person name="Boyd A."/>
            <person name="Carlson A."/>
            <person name="Copeland A."/>
            <person name="Coutinho P.M."/>
            <person name="de Vries R.P."/>
            <person name="Ferreira P."/>
            <person name="Findley K."/>
            <person name="Foster B."/>
            <person name="Gaskell J."/>
            <person name="Glotzer D."/>
            <person name="Gorecki P."/>
            <person name="Heitman J."/>
            <person name="Hesse C."/>
            <person name="Hori C."/>
            <person name="Igarashi K."/>
            <person name="Jurgens J.A."/>
            <person name="Kallen N."/>
            <person name="Kersten P."/>
            <person name="Kohler A."/>
            <person name="Kuees U."/>
            <person name="Kumar T.K.A."/>
            <person name="Kuo A."/>
            <person name="LaButti K."/>
            <person name="Larrondo L.F."/>
            <person name="Lindquist E."/>
            <person name="Ling A."/>
            <person name="Lombard V."/>
            <person name="Lucas S."/>
            <person name="Lundell T."/>
            <person name="Martin R."/>
            <person name="McLaughlin D.J."/>
            <person name="Morgenstern I."/>
            <person name="Morin E."/>
            <person name="Murat C."/>
            <person name="Nagy L.G."/>
            <person name="Nolan M."/>
            <person name="Ohm R.A."/>
            <person name="Patyshakuliyeva A."/>
            <person name="Rokas A."/>
            <person name="Ruiz-Duenas F.J."/>
            <person name="Sabat G."/>
            <person name="Salamov A."/>
            <person name="Samejima M."/>
            <person name="Schmutz J."/>
            <person name="Slot J.C."/>
            <person name="St John F."/>
            <person name="Stenlid J."/>
            <person name="Sun H."/>
            <person name="Sun S."/>
            <person name="Syed K."/>
            <person name="Tsang A."/>
            <person name="Wiebenga A."/>
            <person name="Young D."/>
            <person name="Pisabarro A."/>
            <person name="Eastwood D.C."/>
            <person name="Martin F."/>
            <person name="Cullen D."/>
            <person name="Grigoriev I.V."/>
            <person name="Hibbett D.S."/>
        </authorList>
    </citation>
    <scope>NUCLEOTIDE SEQUENCE [LARGE SCALE GENOMIC DNA]</scope>
    <source>
        <strain evidence="4">FP-101664</strain>
    </source>
</reference>
<evidence type="ECO:0000259" key="2">
    <source>
        <dbReference type="Pfam" id="PF26640"/>
    </source>
</evidence>
<feature type="domain" description="Heterokaryon incompatibility" evidence="1">
    <location>
        <begin position="23"/>
        <end position="134"/>
    </location>
</feature>
<evidence type="ECO:0000313" key="3">
    <source>
        <dbReference type="EMBL" id="EIW51969.1"/>
    </source>
</evidence>
<evidence type="ECO:0000259" key="1">
    <source>
        <dbReference type="Pfam" id="PF06985"/>
    </source>
</evidence>
<dbReference type="GeneID" id="19411569"/>
<keyword evidence="4" id="KW-1185">Reference proteome</keyword>
<protein>
    <submittedName>
        <fullName evidence="3">HET-domain-containing protein</fullName>
    </submittedName>
</protein>
<gene>
    <name evidence="3" type="ORF">TRAVEDRAFT_175665</name>
</gene>
<organism evidence="3 4">
    <name type="scientific">Trametes versicolor (strain FP-101664)</name>
    <name type="common">White-rot fungus</name>
    <name type="synonym">Coriolus versicolor</name>
    <dbReference type="NCBI Taxonomy" id="717944"/>
    <lineage>
        <taxon>Eukaryota</taxon>
        <taxon>Fungi</taxon>
        <taxon>Dikarya</taxon>
        <taxon>Basidiomycota</taxon>
        <taxon>Agaricomycotina</taxon>
        <taxon>Agaricomycetes</taxon>
        <taxon>Polyporales</taxon>
        <taxon>Polyporaceae</taxon>
        <taxon>Trametes</taxon>
    </lineage>
</organism>
<feature type="domain" description="DUF8212" evidence="2">
    <location>
        <begin position="250"/>
        <end position="453"/>
    </location>
</feature>
<sequence length="852" mass="94265">MPRFLHTHTGNFVWIDDPESCSYAILSHTWRPASAGGEQSYDDVRKLQADICAALEAPKSRRFKVARPASLLDHPDLSAKIKGICAVARKAGFDLVWIDSCCIDKSSSAELSEAINSMFEWYRLADICYVYLADVPEGATPATSLAFWQSRWHTRGWTLQELIAPKHIVFLSRSWHFLGTKMGLAATLEKVTGIDFALLVGRASLSTFSVARRMSWAARRQTTRIEDKAYCLMGIFGIHMSPIYGEGQNSFARLQEEIIRNIPDQSIFAWGRSCLLQDERDVRSLNTAWRGRAHESALLARSPEDFEFTVDEIPLSPSDFATSLGRTQAELELPSLNCVFTPQGVSVRLLCLDLALLPLASRALSTLDEQNSTCEDCQRESSAHCLGLLQCKNSYADALIALPLCVPKSTVGEPSGLIVTTHGRCARDDHSPFRIVRLSRAFLQDPALHLALKSREVFIRAHPSPSAARGPAPPLDPALSVYLDPGCLLDLQTLGFSASVLVVDCPPTTLGEETIAVSARTTLAYGAYPQCPEQLLEVRVDLVIDYAARATVPLRLPQVLGQCSMIRFSIRHLFNIAVAQPTVPNQTEVLRAAPLHTDPSSPRYGLHEVRCADGGTGTRVLSWDSDDPSGAVDPLKKSIEAEFIIHTDARDGNAEQERGAFDIRLLRLALYAEKHALHEFGFDGLRLWIQLTEPYPFRRMVDAGRGSHIAGLFEDKLETDENLIDDGSGVHDRDDTCSFAENNEVPAVLLPLPISLRQFETTDTEWKPPPLGIRARAVPCEWATSSRRSPRWSSRLVQTSALFRISRFKTFARTPRIRLLERLKAAVIPGGLTADNTVHLNVSNVSQSSTPL</sequence>
<dbReference type="OMA" id="PRFLHTH"/>